<dbReference type="RefSeq" id="XP_020117588.1">
    <property type="nucleotide sequence ID" value="XM_020262250.1"/>
</dbReference>
<dbReference type="STRING" id="1441469.A0A225AVG2"/>
<feature type="transmembrane region" description="Helical" evidence="5">
    <location>
        <begin position="65"/>
        <end position="87"/>
    </location>
</feature>
<dbReference type="EMBL" id="LFMY01000011">
    <property type="protein sequence ID" value="OKL57467.1"/>
    <property type="molecule type" value="Genomic_DNA"/>
</dbReference>
<dbReference type="Pfam" id="PF03619">
    <property type="entry name" value="Solute_trans_a"/>
    <property type="match status" value="1"/>
</dbReference>
<dbReference type="InterPro" id="IPR013595">
    <property type="entry name" value="Pept_S33_TAP-like_C"/>
</dbReference>
<evidence type="ECO:0000313" key="8">
    <source>
        <dbReference type="EMBL" id="OKL57467.1"/>
    </source>
</evidence>
<organism evidence="8 9">
    <name type="scientific">Talaromyces atroroseus</name>
    <dbReference type="NCBI Taxonomy" id="1441469"/>
    <lineage>
        <taxon>Eukaryota</taxon>
        <taxon>Fungi</taxon>
        <taxon>Dikarya</taxon>
        <taxon>Ascomycota</taxon>
        <taxon>Pezizomycotina</taxon>
        <taxon>Eurotiomycetes</taxon>
        <taxon>Eurotiomycetidae</taxon>
        <taxon>Eurotiales</taxon>
        <taxon>Trichocomaceae</taxon>
        <taxon>Talaromyces</taxon>
        <taxon>Talaromyces sect. Trachyspermi</taxon>
    </lineage>
</organism>
<feature type="transmembrane region" description="Helical" evidence="5">
    <location>
        <begin position="205"/>
        <end position="227"/>
    </location>
</feature>
<feature type="domain" description="AB hydrolase-1" evidence="6">
    <location>
        <begin position="458"/>
        <end position="694"/>
    </location>
</feature>
<reference evidence="8 9" key="1">
    <citation type="submission" date="2015-06" db="EMBL/GenBank/DDBJ databases">
        <title>Talaromyces atroroseus IBT 11181 draft genome.</title>
        <authorList>
            <person name="Rasmussen K.B."/>
            <person name="Rasmussen S."/>
            <person name="Petersen B."/>
            <person name="Sicheritz-Ponten T."/>
            <person name="Mortensen U.H."/>
            <person name="Thrane U."/>
        </authorList>
    </citation>
    <scope>NUCLEOTIDE SEQUENCE [LARGE SCALE GENOMIC DNA]</scope>
    <source>
        <strain evidence="8 9">IBT 11181</strain>
    </source>
</reference>
<evidence type="ECO:0000256" key="2">
    <source>
        <dbReference type="ARBA" id="ARBA00022692"/>
    </source>
</evidence>
<dbReference type="PANTHER" id="PTHR23423">
    <property type="entry name" value="ORGANIC SOLUTE TRANSPORTER-RELATED"/>
    <property type="match status" value="1"/>
</dbReference>
<feature type="transmembrane region" description="Helical" evidence="5">
    <location>
        <begin position="27"/>
        <end position="53"/>
    </location>
</feature>
<dbReference type="SUPFAM" id="SSF53474">
    <property type="entry name" value="alpha/beta-Hydrolases"/>
    <property type="match status" value="1"/>
</dbReference>
<evidence type="ECO:0000259" key="7">
    <source>
        <dbReference type="Pfam" id="PF08386"/>
    </source>
</evidence>
<keyword evidence="2 5" id="KW-0812">Transmembrane</keyword>
<comment type="caution">
    <text evidence="8">The sequence shown here is derived from an EMBL/GenBank/DDBJ whole genome shotgun (WGS) entry which is preliminary data.</text>
</comment>
<evidence type="ECO:0000313" key="9">
    <source>
        <dbReference type="Proteomes" id="UP000214365"/>
    </source>
</evidence>
<keyword evidence="3 5" id="KW-1133">Transmembrane helix</keyword>
<dbReference type="Pfam" id="PF08386">
    <property type="entry name" value="Abhydrolase_4"/>
    <property type="match status" value="1"/>
</dbReference>
<dbReference type="GO" id="GO:0016020">
    <property type="term" value="C:membrane"/>
    <property type="evidence" value="ECO:0007669"/>
    <property type="project" value="UniProtKB-SubCell"/>
</dbReference>
<dbReference type="InterPro" id="IPR029058">
    <property type="entry name" value="AB_hydrolase_fold"/>
</dbReference>
<name>A0A225AVG2_TALAT</name>
<feature type="domain" description="Peptidase S33 tripeptidyl aminopeptidase-like C-terminal" evidence="7">
    <location>
        <begin position="854"/>
        <end position="959"/>
    </location>
</feature>
<proteinExistence type="predicted"/>
<dbReference type="Proteomes" id="UP000214365">
    <property type="component" value="Unassembled WGS sequence"/>
</dbReference>
<keyword evidence="4 5" id="KW-0472">Membrane</keyword>
<dbReference type="Pfam" id="PF00561">
    <property type="entry name" value="Abhydrolase_1"/>
    <property type="match status" value="1"/>
</dbReference>
<keyword evidence="9" id="KW-1185">Reference proteome</keyword>
<evidence type="ECO:0000256" key="3">
    <source>
        <dbReference type="ARBA" id="ARBA00022989"/>
    </source>
</evidence>
<evidence type="ECO:0000256" key="4">
    <source>
        <dbReference type="ARBA" id="ARBA00023136"/>
    </source>
</evidence>
<feature type="transmembrane region" description="Helical" evidence="5">
    <location>
        <begin position="282"/>
        <end position="303"/>
    </location>
</feature>
<comment type="subcellular location">
    <subcellularLocation>
        <location evidence="1">Membrane</location>
        <topology evidence="1">Multi-pass membrane protein</topology>
    </subcellularLocation>
</comment>
<evidence type="ECO:0000259" key="6">
    <source>
        <dbReference type="Pfam" id="PF00561"/>
    </source>
</evidence>
<accession>A0A225AVG2</accession>
<dbReference type="AlphaFoldDB" id="A0A225AVG2"/>
<feature type="transmembrane region" description="Helical" evidence="5">
    <location>
        <begin position="162"/>
        <end position="185"/>
    </location>
</feature>
<evidence type="ECO:0000256" key="5">
    <source>
        <dbReference type="SAM" id="Phobius"/>
    </source>
</evidence>
<gene>
    <name evidence="8" type="ORF">UA08_06929</name>
</gene>
<dbReference type="SMART" id="SM01417">
    <property type="entry name" value="Solute_trans_a"/>
    <property type="match status" value="1"/>
</dbReference>
<protein>
    <submittedName>
        <fullName evidence="8">Uncharacterized protein</fullName>
    </submittedName>
</protein>
<dbReference type="GeneID" id="31006685"/>
<sequence length="1025" mass="115258">MTWPTCNSTDHIATIHEVDLWDGGVTFHTLCVILCAVLTVVSFILASIIIFGHATHYSQPDQQRYIIRILFMIPIYSITSFLCVYFYKESVYYELIGNCYEPFAIASFFTLLCQYIAPDVHSQKEYFRQIEPNNWVWPIPWLQRCTGGQNGLWRKPRSGLTWFNIVWIGVFQYCIIRVVMTIIAVAAQANDRYCEDSDNPEFAHVWVLIIESVAVTIAMYCLIQFYMQIHKDIAQYKPFLKILCIKLVIFLSFWQSTIIDFLTSSGVVKSSAKVTLNDWNNALPNLLICIEMSLFAILHFWGFPWRPYVGSQKNYGGSFGWRAILDAANPWDLVKATARGFRWLFVGRKSRTLDPSYRMARQGSQEGPFRGATSDRPYGIEKGAESASLGFRWSDITPNDSLQYTECFTSFLCARLSVPLNWNATDTHDGLASNSQVALAIIKLPAKVPVTDPRYGGPIILNPGGPGESGVYQVLTDGPSLQTVVDTDVLPSTAELDLEHDGKYFDILSFDPRGVNNTTPRLRCFPDAFNQQVWQLQSPDYGLLWHSESIIGLEWGRASALGASCSGAEREGGILPYLNTAQTARDMVRIIDKEGEWREQQAIKLLEHDGMTAHANTGETLTRVAYQPNEEKLQYWGMSYGTLLGATFAALHPDRVGRIILDGVVDPADHYAGDWLTQLQDSDKIISKFCEYCFEAGPSKCPLYTGSSAADIEHRFTMIMYAMKENPIAVSPIYLDGAISTGPDMVTYGDLHLRLLSGMYFPFTMAENLFSLLLEVEQRNSSSPELASLVSRKQAILTPSGCQRDESSPDPDIPYVSGVGAFQAISCMDIGGSMNLTRREFRMYWTELHGQSQWIGPSWARNKLSCEGFTARPAWKPDFSFHVQEWANTSHPLLIIGNTHDTVTPLTNARRVSTLFPGSVVLQQDSQGHCSHSSPSLCTGKLIRQYFQTGLLPQEGTVCQPDTLPFLGCVKDEESQAECNFTDSSDARLWEALVELADPFKLKLKSDDKQTVSWIPNSYPFRRFM</sequence>
<dbReference type="Gene3D" id="3.40.50.1820">
    <property type="entry name" value="alpha/beta hydrolase"/>
    <property type="match status" value="1"/>
</dbReference>
<dbReference type="OrthoDB" id="425534at2759"/>
<dbReference type="InterPro" id="IPR005178">
    <property type="entry name" value="Ostalpha/TMEM184C"/>
</dbReference>
<evidence type="ECO:0000256" key="1">
    <source>
        <dbReference type="ARBA" id="ARBA00004141"/>
    </source>
</evidence>
<dbReference type="InterPro" id="IPR000073">
    <property type="entry name" value="AB_hydrolase_1"/>
</dbReference>